<feature type="transmembrane region" description="Helical" evidence="1">
    <location>
        <begin position="106"/>
        <end position="128"/>
    </location>
</feature>
<sequence length="453" mass="48706">MDISLIIQMILAAALAAVIYSIIGAAPGADETATIAPVILVLVLSGVEPVVVLSFFISAIVACKLIDAVPVSIAGIPAGVMSTPMVEHAMVLKKHGLTNTSIRKIASGAIVGTFVSIPVSLFLASFIVPFATTIKEYGDAIFFVGAIVLALMSKKRWIALASILPFALLIQGLRYLYWGINAVPKETNVFVSFFLGITIGPVILSLFELLNKDKRDALKKYDTKKIYIKEEEEIKKFPNPFKILTKKEVGYSTLASLIGSVTFLLSPVGLTTFLGELFSSRVKDPVEKASLAVSCMEALAQATYISGILIPLLALGIPLSPVALGPGNPLFNAPPVFTLENNMHHILSRTDFVVATLIGAVIASAFTYFITVKYSQKICSFVFKKIPHEAMLGVFFSLVLLLAFMDGGVINIVGVLLIGIFSGVLYRLGVNYGVMFMILYSAPWIVKALSGLY</sequence>
<feature type="transmembrane region" description="Helical" evidence="1">
    <location>
        <begin position="6"/>
        <end position="26"/>
    </location>
</feature>
<keyword evidence="1" id="KW-1133">Transmembrane helix</keyword>
<feature type="transmembrane region" description="Helical" evidence="1">
    <location>
        <begin position="68"/>
        <end position="86"/>
    </location>
</feature>
<dbReference type="EMBL" id="FQXU01000007">
    <property type="protein sequence ID" value="SHI16021.1"/>
    <property type="molecule type" value="Genomic_DNA"/>
</dbReference>
<reference evidence="3 4" key="1">
    <citation type="submission" date="2016-11" db="EMBL/GenBank/DDBJ databases">
        <authorList>
            <person name="Jaros S."/>
            <person name="Januszkiewicz K."/>
            <person name="Wedrychowicz H."/>
        </authorList>
    </citation>
    <scope>NUCLEOTIDE SEQUENCE [LARGE SCALE GENOMIC DNA]</scope>
    <source>
        <strain evidence="3 4">DSM 6191</strain>
    </source>
</reference>
<evidence type="ECO:0000256" key="1">
    <source>
        <dbReference type="SAM" id="Phobius"/>
    </source>
</evidence>
<evidence type="ECO:0000313" key="3">
    <source>
        <dbReference type="EMBL" id="SHI16021.1"/>
    </source>
</evidence>
<feature type="transmembrane region" description="Helical" evidence="1">
    <location>
        <begin position="158"/>
        <end position="177"/>
    </location>
</feature>
<feature type="transmembrane region" description="Helical" evidence="1">
    <location>
        <begin position="352"/>
        <end position="371"/>
    </location>
</feature>
<feature type="domain" description="DUF112" evidence="2">
    <location>
        <begin position="10"/>
        <end position="431"/>
    </location>
</feature>
<feature type="transmembrane region" description="Helical" evidence="1">
    <location>
        <begin position="38"/>
        <end position="62"/>
    </location>
</feature>
<dbReference type="InterPro" id="IPR002823">
    <property type="entry name" value="DUF112_TM"/>
</dbReference>
<feature type="transmembrane region" description="Helical" evidence="1">
    <location>
        <begin position="392"/>
        <end position="418"/>
    </location>
</feature>
<dbReference type="AlphaFoldDB" id="A0A1M5YVI5"/>
<organism evidence="3 4">
    <name type="scientific">Clostridium intestinale DSM 6191</name>
    <dbReference type="NCBI Taxonomy" id="1121320"/>
    <lineage>
        <taxon>Bacteria</taxon>
        <taxon>Bacillati</taxon>
        <taxon>Bacillota</taxon>
        <taxon>Clostridia</taxon>
        <taxon>Eubacteriales</taxon>
        <taxon>Clostridiaceae</taxon>
        <taxon>Clostridium</taxon>
    </lineage>
</organism>
<dbReference type="Pfam" id="PF01970">
    <property type="entry name" value="TctA"/>
    <property type="match status" value="1"/>
</dbReference>
<evidence type="ECO:0000313" key="4">
    <source>
        <dbReference type="Proteomes" id="UP000184241"/>
    </source>
</evidence>
<dbReference type="RefSeq" id="WP_073019518.1">
    <property type="nucleotide sequence ID" value="NZ_FQXU01000007.1"/>
</dbReference>
<evidence type="ECO:0000259" key="2">
    <source>
        <dbReference type="Pfam" id="PF01970"/>
    </source>
</evidence>
<feature type="transmembrane region" description="Helical" evidence="1">
    <location>
        <begin position="189"/>
        <end position="210"/>
    </location>
</feature>
<protein>
    <submittedName>
        <fullName evidence="3">Tripartite tricarboxylate transporter TctA family protein</fullName>
    </submittedName>
</protein>
<keyword evidence="1" id="KW-0472">Membrane</keyword>
<name>A0A1M5YVI5_9CLOT</name>
<keyword evidence="1" id="KW-0812">Transmembrane</keyword>
<proteinExistence type="predicted"/>
<gene>
    <name evidence="3" type="ORF">SAMN02745941_02251</name>
</gene>
<feature type="transmembrane region" description="Helical" evidence="1">
    <location>
        <begin position="424"/>
        <end position="446"/>
    </location>
</feature>
<accession>A0A1M5YVI5</accession>
<dbReference type="Proteomes" id="UP000184241">
    <property type="component" value="Unassembled WGS sequence"/>
</dbReference>
<feature type="transmembrane region" description="Helical" evidence="1">
    <location>
        <begin position="134"/>
        <end position="151"/>
    </location>
</feature>